<dbReference type="VEuPathDB" id="VectorBase:PPAI011142"/>
<dbReference type="InterPro" id="IPR005016">
    <property type="entry name" value="TDE1/TMS"/>
</dbReference>
<dbReference type="VEuPathDB" id="VectorBase:PPAPM1_001653"/>
<dbReference type="Proteomes" id="UP000092462">
    <property type="component" value="Unassembled WGS sequence"/>
</dbReference>
<dbReference type="AlphaFoldDB" id="A0A1B0GP01"/>
<sequence>MGAVLGLCSAAQMACCCTGTAVSLCCNACPSCKNSTSSRLMYALMLLFGAILGAIALAPGLQDTLRKVPFCANSTSTTSLVLPSAYSSIDCSSAVGYLAVYRICFALVCFFILMAVMMVGVRSSNDPRAPIQNGFWGLKFLIVIGITIGAFFIPEGSFGYTWMWIGLIGGLAFILVQLVLIVDFAHTWAETWVSNYEENESRGWYCALLTATGLQYILGITGIVMLYIYYTVSNDCALNKFFISINLILCVIVSVMSVLPAVQERLPKSGLLQSAMVTLYTVYLTWSAVANNP</sequence>
<keyword evidence="4 6" id="KW-1133">Transmembrane helix</keyword>
<evidence type="ECO:0000256" key="4">
    <source>
        <dbReference type="ARBA" id="ARBA00022989"/>
    </source>
</evidence>
<protein>
    <submittedName>
        <fullName evidence="8">Uncharacterized protein</fullName>
    </submittedName>
</protein>
<keyword evidence="3 6" id="KW-0812">Transmembrane</keyword>
<evidence type="ECO:0000256" key="1">
    <source>
        <dbReference type="ARBA" id="ARBA00004141"/>
    </source>
</evidence>
<evidence type="ECO:0000256" key="7">
    <source>
        <dbReference type="SAM" id="SignalP"/>
    </source>
</evidence>
<dbReference type="PANTHER" id="PTHR10383">
    <property type="entry name" value="SERINE INCORPORATOR"/>
    <property type="match status" value="1"/>
</dbReference>
<evidence type="ECO:0000256" key="3">
    <source>
        <dbReference type="ARBA" id="ARBA00022692"/>
    </source>
</evidence>
<dbReference type="Pfam" id="PF03348">
    <property type="entry name" value="Serinc"/>
    <property type="match status" value="1"/>
</dbReference>
<dbReference type="GO" id="GO:0016020">
    <property type="term" value="C:membrane"/>
    <property type="evidence" value="ECO:0007669"/>
    <property type="project" value="UniProtKB-SubCell"/>
</dbReference>
<dbReference type="VEuPathDB" id="VectorBase:PPAI006401"/>
<dbReference type="EMBL" id="AJVK01032969">
    <property type="status" value="NOT_ANNOTATED_CDS"/>
    <property type="molecule type" value="Genomic_DNA"/>
</dbReference>
<reference evidence="8" key="2">
    <citation type="submission" date="2022-08" db="UniProtKB">
        <authorList>
            <consortium name="EnsemblMetazoa"/>
        </authorList>
    </citation>
    <scope>IDENTIFICATION</scope>
    <source>
        <strain evidence="8">Israel</strain>
    </source>
</reference>
<dbReference type="PANTHER" id="PTHR10383:SF9">
    <property type="entry name" value="SERINE INCORPORATOR, ISOFORM F"/>
    <property type="match status" value="1"/>
</dbReference>
<accession>A0A1B0GP01</accession>
<comment type="similarity">
    <text evidence="2">Belongs to the TDE1 family.</text>
</comment>
<keyword evidence="7" id="KW-0732">Signal</keyword>
<feature type="transmembrane region" description="Helical" evidence="6">
    <location>
        <begin position="159"/>
        <end position="182"/>
    </location>
</feature>
<dbReference type="EnsemblMetazoa" id="PPAI006401-RA">
    <property type="protein sequence ID" value="PPAI006401-PA"/>
    <property type="gene ID" value="PPAI006401"/>
</dbReference>
<feature type="transmembrane region" description="Helical" evidence="6">
    <location>
        <begin position="203"/>
        <end position="229"/>
    </location>
</feature>
<feature type="chain" id="PRO_5014535472" evidence="7">
    <location>
        <begin position="17"/>
        <end position="293"/>
    </location>
</feature>
<organism evidence="8 9">
    <name type="scientific">Phlebotomus papatasi</name>
    <name type="common">Sandfly</name>
    <dbReference type="NCBI Taxonomy" id="29031"/>
    <lineage>
        <taxon>Eukaryota</taxon>
        <taxon>Metazoa</taxon>
        <taxon>Ecdysozoa</taxon>
        <taxon>Arthropoda</taxon>
        <taxon>Hexapoda</taxon>
        <taxon>Insecta</taxon>
        <taxon>Pterygota</taxon>
        <taxon>Neoptera</taxon>
        <taxon>Endopterygota</taxon>
        <taxon>Diptera</taxon>
        <taxon>Nematocera</taxon>
        <taxon>Psychodoidea</taxon>
        <taxon>Psychodidae</taxon>
        <taxon>Phlebotomus</taxon>
        <taxon>Phlebotomus</taxon>
    </lineage>
</organism>
<evidence type="ECO:0000313" key="8">
    <source>
        <dbReference type="EnsemblMetazoa" id="PPAI011142-PA"/>
    </source>
</evidence>
<evidence type="ECO:0000256" key="6">
    <source>
        <dbReference type="SAM" id="Phobius"/>
    </source>
</evidence>
<dbReference type="EMBL" id="AJVK01019989">
    <property type="status" value="NOT_ANNOTATED_CDS"/>
    <property type="molecule type" value="Genomic_DNA"/>
</dbReference>
<dbReference type="EnsemblMetazoa" id="PPAI011142-RA">
    <property type="protein sequence ID" value="PPAI011142-PA"/>
    <property type="gene ID" value="PPAI011142"/>
</dbReference>
<feature type="transmembrane region" description="Helical" evidence="6">
    <location>
        <begin position="40"/>
        <end position="58"/>
    </location>
</feature>
<keyword evidence="9" id="KW-1185">Reference proteome</keyword>
<evidence type="ECO:0000313" key="9">
    <source>
        <dbReference type="Proteomes" id="UP000092462"/>
    </source>
</evidence>
<name>A0A1B0GP01_PHLPP</name>
<feature type="transmembrane region" description="Helical" evidence="6">
    <location>
        <begin position="241"/>
        <end position="259"/>
    </location>
</feature>
<feature type="transmembrane region" description="Helical" evidence="6">
    <location>
        <begin position="271"/>
        <end position="289"/>
    </location>
</feature>
<evidence type="ECO:0000256" key="2">
    <source>
        <dbReference type="ARBA" id="ARBA00006665"/>
    </source>
</evidence>
<proteinExistence type="inferred from homology"/>
<feature type="transmembrane region" description="Helical" evidence="6">
    <location>
        <begin position="95"/>
        <end position="121"/>
    </location>
</feature>
<feature type="transmembrane region" description="Helical" evidence="6">
    <location>
        <begin position="133"/>
        <end position="153"/>
    </location>
</feature>
<evidence type="ECO:0000256" key="5">
    <source>
        <dbReference type="ARBA" id="ARBA00023136"/>
    </source>
</evidence>
<feature type="signal peptide" evidence="7">
    <location>
        <begin position="1"/>
        <end position="16"/>
    </location>
</feature>
<reference evidence="9" key="1">
    <citation type="submission" date="2012-04" db="EMBL/GenBank/DDBJ databases">
        <title>Phlebotomus papatasi, whole genome shotgun sequencing project.</title>
        <authorList>
            <person name="Fulton L."/>
            <person name="Warren W."/>
            <person name="Minx P."/>
            <person name="Wilson R."/>
            <person name="Clifton S."/>
            <person name="Abrudan J."/>
            <person name="Ramalho-Ortigao M."/>
            <person name="Lawyer P."/>
            <person name="Kamhawi S."/>
            <person name="Rowton E."/>
            <person name="Lehane M."/>
            <person name="Bates P."/>
            <person name="Valenzeula J."/>
            <person name="Dillon R."/>
            <person name="Lobo N."/>
            <person name="Collins F."/>
            <person name="McDowell M.A."/>
        </authorList>
    </citation>
    <scope>NUCLEOTIDE SEQUENCE [LARGE SCALE GENOMIC DNA]</scope>
    <source>
        <strain evidence="9">Israel</strain>
    </source>
</reference>
<comment type="subcellular location">
    <subcellularLocation>
        <location evidence="1">Membrane</location>
        <topology evidence="1">Multi-pass membrane protein</topology>
    </subcellularLocation>
</comment>
<keyword evidence="5 6" id="KW-0472">Membrane</keyword>